<keyword evidence="1" id="KW-0732">Signal</keyword>
<dbReference type="Gene3D" id="2.60.40.1930">
    <property type="match status" value="1"/>
</dbReference>
<feature type="chain" id="PRO_5045526234" description="TonB-dependent Receptor Plug Domain" evidence="1">
    <location>
        <begin position="23"/>
        <end position="578"/>
    </location>
</feature>
<proteinExistence type="predicted"/>
<sequence>MDRLKYILLVALAISLQQSSFAQKTNSITELNEIDKTLNESLYISTNANAYLTGETLLYKVFCIDKSTNQVSKYSKIAYLQLIDSNKKTVFTHKLFLEDGTANSDFFIPTTLETGNYKLIGYTNWMLNKRAAEYCNIDLYIVNPYKEKVTNTISQKESNLSENATDENISFDLTSKTYTNRDLIAFKIKTNSDDFTKGNYSLSIKKADGFLSQNKTNFKELQISNLNKNSDNAIHNTNYILPELRGEIISGKISSASSDTKNKKVALSIVGKNYVLKLTKTDAESRFIFNLGKSNTGSNLVVQIIEDNKQDYTIEIDKPKDLDFSSLTFPTLSFNSEFKQNISERLIASQIENAYYNIKKDSILSSNDTIPFYSNLSKEYKLDDYTRFPTVQETITEVVYGTYYTKNKNNYAIHVYDFDQNYESELPPLIIVDGLIIEDLNELFAYNPKNIYKINVVKGIYYYGSKSFNGVVAFTTKNGDYETKLKGSFIIRPELLRPQSKKEYFSPDYATPKNARIPDYRHQLLWLPKVDLSAADSKIKFYASDVSGKFEIILEGFSSTGKPVFIKEIIDIKGSSLN</sequence>
<dbReference type="Gene3D" id="2.170.130.10">
    <property type="entry name" value="TonB-dependent receptor, plug domain"/>
    <property type="match status" value="1"/>
</dbReference>
<dbReference type="Proteomes" id="UP001212170">
    <property type="component" value="Unassembled WGS sequence"/>
</dbReference>
<feature type="signal peptide" evidence="1">
    <location>
        <begin position="1"/>
        <end position="22"/>
    </location>
</feature>
<accession>A0ABT4WEV9</accession>
<evidence type="ECO:0000313" key="2">
    <source>
        <dbReference type="EMBL" id="MDA6071134.1"/>
    </source>
</evidence>
<comment type="caution">
    <text evidence="2">The sequence shown here is derived from an EMBL/GenBank/DDBJ whole genome shotgun (WGS) entry which is preliminary data.</text>
</comment>
<dbReference type="InterPro" id="IPR037066">
    <property type="entry name" value="Plug_dom_sf"/>
</dbReference>
<dbReference type="RefSeq" id="WP_271336950.1">
    <property type="nucleotide sequence ID" value="NZ_JAMZNK010000029.1"/>
</dbReference>
<keyword evidence="3" id="KW-1185">Reference proteome</keyword>
<evidence type="ECO:0008006" key="4">
    <source>
        <dbReference type="Google" id="ProtNLM"/>
    </source>
</evidence>
<dbReference type="EMBL" id="JAMZNK010000029">
    <property type="protein sequence ID" value="MDA6071134.1"/>
    <property type="molecule type" value="Genomic_DNA"/>
</dbReference>
<protein>
    <recommendedName>
        <fullName evidence="4">TonB-dependent Receptor Plug Domain</fullName>
    </recommendedName>
</protein>
<name>A0ABT4WEV9_9FLAO</name>
<evidence type="ECO:0000313" key="3">
    <source>
        <dbReference type="Proteomes" id="UP001212170"/>
    </source>
</evidence>
<evidence type="ECO:0000256" key="1">
    <source>
        <dbReference type="SAM" id="SignalP"/>
    </source>
</evidence>
<reference evidence="2 3" key="1">
    <citation type="journal article" date="2023" name="Chemosphere">
        <title>Whole genome analysis of Flavobacterium aziz-sancarii sp. nov., isolated from Ardley Island (Antarctica), revealed a rich resistome and bioremediation potential.</title>
        <authorList>
            <person name="Otur C."/>
            <person name="Okay S."/>
            <person name="Kurt-Kizildogan A."/>
        </authorList>
    </citation>
    <scope>NUCLEOTIDE SEQUENCE [LARGE SCALE GENOMIC DNA]</scope>
    <source>
        <strain evidence="2 3">AC</strain>
    </source>
</reference>
<gene>
    <name evidence="2" type="ORF">NJT12_16075</name>
</gene>
<organism evidence="2 3">
    <name type="scientific">Flavobacterium azizsancarii</name>
    <dbReference type="NCBI Taxonomy" id="2961580"/>
    <lineage>
        <taxon>Bacteria</taxon>
        <taxon>Pseudomonadati</taxon>
        <taxon>Bacteroidota</taxon>
        <taxon>Flavobacteriia</taxon>
        <taxon>Flavobacteriales</taxon>
        <taxon>Flavobacteriaceae</taxon>
        <taxon>Flavobacterium</taxon>
    </lineage>
</organism>